<dbReference type="GO" id="GO:0016020">
    <property type="term" value="C:membrane"/>
    <property type="evidence" value="ECO:0007669"/>
    <property type="project" value="UniProtKB-SubCell"/>
</dbReference>
<accession>A0A7D9IYH4</accession>
<evidence type="ECO:0000256" key="4">
    <source>
        <dbReference type="ARBA" id="ARBA00023136"/>
    </source>
</evidence>
<proteinExistence type="predicted"/>
<dbReference type="Gene3D" id="1.20.1250.20">
    <property type="entry name" value="MFS general substrate transporter like domains"/>
    <property type="match status" value="2"/>
</dbReference>
<keyword evidence="4" id="KW-0472">Membrane</keyword>
<dbReference type="InterPro" id="IPR020846">
    <property type="entry name" value="MFS_dom"/>
</dbReference>
<dbReference type="EMBL" id="CACRXK020008956">
    <property type="protein sequence ID" value="CAB4016064.1"/>
    <property type="molecule type" value="Genomic_DNA"/>
</dbReference>
<evidence type="ECO:0000256" key="3">
    <source>
        <dbReference type="ARBA" id="ARBA00022989"/>
    </source>
</evidence>
<keyword evidence="2" id="KW-0812">Transmembrane</keyword>
<evidence type="ECO:0000313" key="5">
    <source>
        <dbReference type="EMBL" id="CAB4016064.1"/>
    </source>
</evidence>
<evidence type="ECO:0000256" key="1">
    <source>
        <dbReference type="ARBA" id="ARBA00004141"/>
    </source>
</evidence>
<protein>
    <submittedName>
        <fullName evidence="5">Organic cation transporter -like</fullName>
    </submittedName>
</protein>
<dbReference type="PANTHER" id="PTHR24064">
    <property type="entry name" value="SOLUTE CARRIER FAMILY 22 MEMBER"/>
    <property type="match status" value="1"/>
</dbReference>
<evidence type="ECO:0000256" key="2">
    <source>
        <dbReference type="ARBA" id="ARBA00022692"/>
    </source>
</evidence>
<dbReference type="Pfam" id="PF00083">
    <property type="entry name" value="Sugar_tr"/>
    <property type="match status" value="1"/>
</dbReference>
<evidence type="ECO:0000313" key="6">
    <source>
        <dbReference type="Proteomes" id="UP001152795"/>
    </source>
</evidence>
<dbReference type="InterPro" id="IPR036259">
    <property type="entry name" value="MFS_trans_sf"/>
</dbReference>
<dbReference type="Proteomes" id="UP001152795">
    <property type="component" value="Unassembled WGS sequence"/>
</dbReference>
<dbReference type="InterPro" id="IPR005828">
    <property type="entry name" value="MFS_sugar_transport-like"/>
</dbReference>
<name>A0A7D9IYH4_PARCT</name>
<keyword evidence="6" id="KW-1185">Reference proteome</keyword>
<dbReference type="OrthoDB" id="3936150at2759"/>
<comment type="subcellular location">
    <subcellularLocation>
        <location evidence="1">Membrane</location>
        <topology evidence="1">Multi-pass membrane protein</topology>
    </subcellularLocation>
</comment>
<dbReference type="AlphaFoldDB" id="A0A7D9IYH4"/>
<dbReference type="PROSITE" id="PS50850">
    <property type="entry name" value="MFS"/>
    <property type="match status" value="1"/>
</dbReference>
<sequence>MTTDTLTNSLGKPGKFQVLLWLYLSAIWIYTSWNYLALAFIGAKTKHHCTVANSTDVSRIVPMETKNGKSEWDGCHLFDGYNTSKKIPCPNGWTYDLPEGESTIISEWDLVCDNAYRAHLSTTMYFVGVTFGSLVFGSLSDKFGRQLVFRFAIFSPFVLGLFLFFVKNYIAFVVFRFFLGVVLQGLQIVSFTMLVEIFATRYRTFTSIGLEYLWAIGIMTFSLLSYLIKDWHYIQLMATAAFLFQIVLVWFLPESIRWLLINNRFDQAEKVAKNISSFNKIPFPQEIFNKTVNEIGDSQKTANKSDIKSYTIADIFRSSVLRKRSLIMMVVWFGRRRPLFVYCLVGGTVLIIAGALPKSNQDVQTLVTVLVIGGRMFMTGSFGTIYIYTSELYPTVIRNVGLGAGVFWARIGGIAAPQILLLGIYTSQAVILFLFGGLLLLSGALALLLPETLNLKLPETLEDAKKIKFMSFQGHGNSGLLALEPVL</sequence>
<reference evidence="5" key="1">
    <citation type="submission" date="2020-04" db="EMBL/GenBank/DDBJ databases">
        <authorList>
            <person name="Alioto T."/>
            <person name="Alioto T."/>
            <person name="Gomez Garrido J."/>
        </authorList>
    </citation>
    <scope>NUCLEOTIDE SEQUENCE</scope>
    <source>
        <strain evidence="5">A484AB</strain>
    </source>
</reference>
<dbReference type="GO" id="GO:0022857">
    <property type="term" value="F:transmembrane transporter activity"/>
    <property type="evidence" value="ECO:0007669"/>
    <property type="project" value="InterPro"/>
</dbReference>
<keyword evidence="3" id="KW-1133">Transmembrane helix</keyword>
<dbReference type="SUPFAM" id="SSF103473">
    <property type="entry name" value="MFS general substrate transporter"/>
    <property type="match status" value="1"/>
</dbReference>
<organism evidence="5 6">
    <name type="scientific">Paramuricea clavata</name>
    <name type="common">Red gorgonian</name>
    <name type="synonym">Violescent sea-whip</name>
    <dbReference type="NCBI Taxonomy" id="317549"/>
    <lineage>
        <taxon>Eukaryota</taxon>
        <taxon>Metazoa</taxon>
        <taxon>Cnidaria</taxon>
        <taxon>Anthozoa</taxon>
        <taxon>Octocorallia</taxon>
        <taxon>Malacalcyonacea</taxon>
        <taxon>Plexauridae</taxon>
        <taxon>Paramuricea</taxon>
    </lineage>
</organism>
<comment type="caution">
    <text evidence="5">The sequence shown here is derived from an EMBL/GenBank/DDBJ whole genome shotgun (WGS) entry which is preliminary data.</text>
</comment>
<gene>
    <name evidence="5" type="ORF">PACLA_8A044827</name>
</gene>